<dbReference type="EMBL" id="MU004431">
    <property type="protein sequence ID" value="KAF2651251.1"/>
    <property type="molecule type" value="Genomic_DNA"/>
</dbReference>
<feature type="compositionally biased region" description="Acidic residues" evidence="1">
    <location>
        <begin position="77"/>
        <end position="101"/>
    </location>
</feature>
<dbReference type="Proteomes" id="UP000799324">
    <property type="component" value="Unassembled WGS sequence"/>
</dbReference>
<evidence type="ECO:0000256" key="1">
    <source>
        <dbReference type="SAM" id="MobiDB-lite"/>
    </source>
</evidence>
<evidence type="ECO:0000313" key="3">
    <source>
        <dbReference type="Proteomes" id="UP000799324"/>
    </source>
</evidence>
<keyword evidence="3" id="KW-1185">Reference proteome</keyword>
<feature type="region of interest" description="Disordered" evidence="1">
    <location>
        <begin position="1"/>
        <end position="179"/>
    </location>
</feature>
<dbReference type="OrthoDB" id="5427526at2759"/>
<protein>
    <submittedName>
        <fullName evidence="2">Uncharacterized protein</fullName>
    </submittedName>
</protein>
<accession>A0A6A6SW82</accession>
<feature type="compositionally biased region" description="Polar residues" evidence="1">
    <location>
        <begin position="134"/>
        <end position="148"/>
    </location>
</feature>
<name>A0A6A6SW82_9PLEO</name>
<dbReference type="AlphaFoldDB" id="A0A6A6SW82"/>
<feature type="compositionally biased region" description="Polar residues" evidence="1">
    <location>
        <begin position="20"/>
        <end position="49"/>
    </location>
</feature>
<gene>
    <name evidence="2" type="ORF">K491DRAFT_607319</name>
</gene>
<proteinExistence type="predicted"/>
<reference evidence="2" key="1">
    <citation type="journal article" date="2020" name="Stud. Mycol.">
        <title>101 Dothideomycetes genomes: a test case for predicting lifestyles and emergence of pathogens.</title>
        <authorList>
            <person name="Haridas S."/>
            <person name="Albert R."/>
            <person name="Binder M."/>
            <person name="Bloem J."/>
            <person name="Labutti K."/>
            <person name="Salamov A."/>
            <person name="Andreopoulos B."/>
            <person name="Baker S."/>
            <person name="Barry K."/>
            <person name="Bills G."/>
            <person name="Bluhm B."/>
            <person name="Cannon C."/>
            <person name="Castanera R."/>
            <person name="Culley D."/>
            <person name="Daum C."/>
            <person name="Ezra D."/>
            <person name="Gonzalez J."/>
            <person name="Henrissat B."/>
            <person name="Kuo A."/>
            <person name="Liang C."/>
            <person name="Lipzen A."/>
            <person name="Lutzoni F."/>
            <person name="Magnuson J."/>
            <person name="Mondo S."/>
            <person name="Nolan M."/>
            <person name="Ohm R."/>
            <person name="Pangilinan J."/>
            <person name="Park H.-J."/>
            <person name="Ramirez L."/>
            <person name="Alfaro M."/>
            <person name="Sun H."/>
            <person name="Tritt A."/>
            <person name="Yoshinaga Y."/>
            <person name="Zwiers L.-H."/>
            <person name="Turgeon B."/>
            <person name="Goodwin S."/>
            <person name="Spatafora J."/>
            <person name="Crous P."/>
            <person name="Grigoriev I."/>
        </authorList>
    </citation>
    <scope>NUCLEOTIDE SEQUENCE</scope>
    <source>
        <strain evidence="2">CBS 122681</strain>
    </source>
</reference>
<organism evidence="2 3">
    <name type="scientific">Lophiostoma macrostomum CBS 122681</name>
    <dbReference type="NCBI Taxonomy" id="1314788"/>
    <lineage>
        <taxon>Eukaryota</taxon>
        <taxon>Fungi</taxon>
        <taxon>Dikarya</taxon>
        <taxon>Ascomycota</taxon>
        <taxon>Pezizomycotina</taxon>
        <taxon>Dothideomycetes</taxon>
        <taxon>Pleosporomycetidae</taxon>
        <taxon>Pleosporales</taxon>
        <taxon>Lophiostomataceae</taxon>
        <taxon>Lophiostoma</taxon>
    </lineage>
</organism>
<sequence>MSSPPQTPTHRPVSSHRRQPSSLDMSHNTPSRRYSLNRRSSGYSPMTPRSSHEFEHSSPAHNFDGGGDGGLGNLADELGDVWDEDDEGAEVDYMDDMDLPQEDMNGIGVAVDHDGSSGLEGSPNVNGVRDSGVAMQSSSPESKATLSPQAAVRQNGRRHQRQRSLYDGSDYGGDSDLEANEGISAGLEKQMAAVESLVRRGLEENGSPSDQVVKRVVERLRDLGSQSTIETGATRLKTAHDAVATHLTHQSRTLTSLTASFSGPRAVFPDPEIIEQLLPEIAGLLEDLPRSSPNALYSLSQLTSSTRELLQNLSNVSDSLHMSRQAQNDASRRLRVAKDQLAEWKKESELREEGIQFVDKGDWDRRLREREAKRACSSVVDGFEEVCGMWRKRLCEGLGVASA</sequence>
<evidence type="ECO:0000313" key="2">
    <source>
        <dbReference type="EMBL" id="KAF2651251.1"/>
    </source>
</evidence>